<dbReference type="AlphaFoldDB" id="A0A926NEM9"/>
<keyword evidence="2" id="KW-1185">Reference proteome</keyword>
<protein>
    <submittedName>
        <fullName evidence="1">Uncharacterized protein</fullName>
    </submittedName>
</protein>
<accession>A0A926NEM9</accession>
<sequence>MELKMFAFGEEEGCVYYICSTSKEEAINLYKSTFGEDVWTQSIEAYENEEDFAREMSQDEIFNYYHDGVNKETDTIGNHINKYCLKPDIFACSEF</sequence>
<comment type="caution">
    <text evidence="1">The sequence shown here is derived from an EMBL/GenBank/DDBJ whole genome shotgun (WGS) entry which is preliminary data.</text>
</comment>
<gene>
    <name evidence="1" type="ORF">IC621_02365</name>
</gene>
<name>A0A926NEM9_9BACI</name>
<dbReference type="RefSeq" id="WP_191155352.1">
    <property type="nucleotide sequence ID" value="NZ_JACXAI010000002.1"/>
</dbReference>
<reference evidence="1" key="1">
    <citation type="submission" date="2020-09" db="EMBL/GenBank/DDBJ databases">
        <title>A novel bacterium of genus Bacillus, isolated from South China Sea.</title>
        <authorList>
            <person name="Huang H."/>
            <person name="Mo K."/>
            <person name="Hu Y."/>
        </authorList>
    </citation>
    <scope>NUCLEOTIDE SEQUENCE</scope>
    <source>
        <strain evidence="1">IB182487</strain>
    </source>
</reference>
<evidence type="ECO:0000313" key="1">
    <source>
        <dbReference type="EMBL" id="MBD1379063.1"/>
    </source>
</evidence>
<proteinExistence type="predicted"/>
<dbReference type="Proteomes" id="UP000626844">
    <property type="component" value="Unassembled WGS sequence"/>
</dbReference>
<evidence type="ECO:0000313" key="2">
    <source>
        <dbReference type="Proteomes" id="UP000626844"/>
    </source>
</evidence>
<organism evidence="1 2">
    <name type="scientific">Metabacillus arenae</name>
    <dbReference type="NCBI Taxonomy" id="2771434"/>
    <lineage>
        <taxon>Bacteria</taxon>
        <taxon>Bacillati</taxon>
        <taxon>Bacillota</taxon>
        <taxon>Bacilli</taxon>
        <taxon>Bacillales</taxon>
        <taxon>Bacillaceae</taxon>
        <taxon>Metabacillus</taxon>
    </lineage>
</organism>
<dbReference type="EMBL" id="JACXAI010000002">
    <property type="protein sequence ID" value="MBD1379063.1"/>
    <property type="molecule type" value="Genomic_DNA"/>
</dbReference>